<keyword evidence="18" id="KW-1185">Reference proteome</keyword>
<keyword evidence="7 15" id="KW-0808">Transferase</keyword>
<comment type="pathway">
    <text evidence="1 15">Cofactor biosynthesis; adenosylcobalamin biosynthesis; adenosylcobalamin from cob(II)yrinate a,c-diamide: step 2/7.</text>
</comment>
<dbReference type="STRING" id="1423770.FD29_GL000097"/>
<dbReference type="InterPro" id="IPR029499">
    <property type="entry name" value="PduO-typ"/>
</dbReference>
<dbReference type="PATRIC" id="fig|1423770.3.peg.97"/>
<comment type="catalytic activity">
    <reaction evidence="14 15">
        <text>2 cob(II)alamin + reduced [electron-transfer flavoprotein] + 2 ATP = 2 adenosylcob(III)alamin + 2 triphosphate + oxidized [electron-transfer flavoprotein] + 3 H(+)</text>
        <dbReference type="Rhea" id="RHEA:28671"/>
        <dbReference type="Rhea" id="RHEA-COMP:10685"/>
        <dbReference type="Rhea" id="RHEA-COMP:10686"/>
        <dbReference type="ChEBI" id="CHEBI:15378"/>
        <dbReference type="ChEBI" id="CHEBI:16304"/>
        <dbReference type="ChEBI" id="CHEBI:18036"/>
        <dbReference type="ChEBI" id="CHEBI:18408"/>
        <dbReference type="ChEBI" id="CHEBI:30616"/>
        <dbReference type="ChEBI" id="CHEBI:57692"/>
        <dbReference type="ChEBI" id="CHEBI:58307"/>
        <dbReference type="EC" id="2.5.1.17"/>
    </reaction>
</comment>
<evidence type="ECO:0000256" key="11">
    <source>
        <dbReference type="ARBA" id="ARBA00033334"/>
    </source>
</evidence>
<evidence type="ECO:0000256" key="5">
    <source>
        <dbReference type="ARBA" id="ARBA00020963"/>
    </source>
</evidence>
<protein>
    <recommendedName>
        <fullName evidence="5 15">Corrinoid adenosyltransferase</fullName>
        <ecNumber evidence="4 15">2.5.1.17</ecNumber>
    </recommendedName>
    <alternativeName>
        <fullName evidence="10 15">Cob(II)alamin adenosyltransferase</fullName>
    </alternativeName>
    <alternativeName>
        <fullName evidence="12 15">Cob(II)yrinic acid a,c-diamide adenosyltransferase</fullName>
    </alternativeName>
    <alternativeName>
        <fullName evidence="11 15">Cobinamide/cobalamin adenosyltransferase</fullName>
    </alternativeName>
</protein>
<dbReference type="FunFam" id="1.20.1200.10:FF:000001">
    <property type="entry name" value="Cob(I)yrinic acid a,c-diamide adenosyltransferase"/>
    <property type="match status" value="1"/>
</dbReference>
<evidence type="ECO:0000256" key="9">
    <source>
        <dbReference type="ARBA" id="ARBA00022840"/>
    </source>
</evidence>
<evidence type="ECO:0000256" key="4">
    <source>
        <dbReference type="ARBA" id="ARBA00012454"/>
    </source>
</evidence>
<evidence type="ECO:0000256" key="3">
    <source>
        <dbReference type="ARBA" id="ARBA00011233"/>
    </source>
</evidence>
<dbReference type="Proteomes" id="UP000050872">
    <property type="component" value="Unassembled WGS sequence"/>
</dbReference>
<comment type="catalytic activity">
    <reaction evidence="13 15">
        <text>2 cob(II)yrinate a,c diamide + reduced [electron-transfer flavoprotein] + 2 ATP = 2 adenosylcob(III)yrinate a,c-diamide + 2 triphosphate + oxidized [electron-transfer flavoprotein] + 3 H(+)</text>
        <dbReference type="Rhea" id="RHEA:11528"/>
        <dbReference type="Rhea" id="RHEA-COMP:10685"/>
        <dbReference type="Rhea" id="RHEA-COMP:10686"/>
        <dbReference type="ChEBI" id="CHEBI:15378"/>
        <dbReference type="ChEBI" id="CHEBI:18036"/>
        <dbReference type="ChEBI" id="CHEBI:30616"/>
        <dbReference type="ChEBI" id="CHEBI:57692"/>
        <dbReference type="ChEBI" id="CHEBI:58307"/>
        <dbReference type="ChEBI" id="CHEBI:58503"/>
        <dbReference type="ChEBI" id="CHEBI:58537"/>
        <dbReference type="EC" id="2.5.1.17"/>
    </reaction>
</comment>
<dbReference type="GO" id="GO:0009236">
    <property type="term" value="P:cobalamin biosynthetic process"/>
    <property type="evidence" value="ECO:0007669"/>
    <property type="project" value="UniProtKB-UniRule"/>
</dbReference>
<dbReference type="Gene3D" id="1.20.1200.10">
    <property type="entry name" value="Cobalamin adenosyltransferase-like"/>
    <property type="match status" value="1"/>
</dbReference>
<dbReference type="UniPathway" id="UPA00148">
    <property type="reaction ID" value="UER00233"/>
</dbReference>
<dbReference type="Pfam" id="PF01923">
    <property type="entry name" value="Cob_adeno_trans"/>
    <property type="match status" value="1"/>
</dbReference>
<dbReference type="SUPFAM" id="SSF89028">
    <property type="entry name" value="Cobalamin adenosyltransferase-like"/>
    <property type="match status" value="1"/>
</dbReference>
<dbReference type="EMBL" id="AZEZ01000048">
    <property type="protein sequence ID" value="KRL44305.1"/>
    <property type="molecule type" value="Genomic_DNA"/>
</dbReference>
<comment type="caution">
    <text evidence="17">The sequence shown here is derived from an EMBL/GenBank/DDBJ whole genome shotgun (WGS) entry which is preliminary data.</text>
</comment>
<comment type="subunit">
    <text evidence="3">Homotrimer.</text>
</comment>
<dbReference type="GO" id="GO:0005524">
    <property type="term" value="F:ATP binding"/>
    <property type="evidence" value="ECO:0007669"/>
    <property type="project" value="UniProtKB-UniRule"/>
</dbReference>
<evidence type="ECO:0000256" key="15">
    <source>
        <dbReference type="RuleBase" id="RU366026"/>
    </source>
</evidence>
<keyword evidence="6 15" id="KW-0169">Cobalamin biosynthesis</keyword>
<dbReference type="InterPro" id="IPR036451">
    <property type="entry name" value="CblAdoTrfase-like_sf"/>
</dbReference>
<evidence type="ECO:0000256" key="13">
    <source>
        <dbReference type="ARBA" id="ARBA00048555"/>
    </source>
</evidence>
<name>A0A0R1QIC6_9LACO</name>
<comment type="similarity">
    <text evidence="2 15">Belongs to the Cob(I)alamin adenosyltransferase family.</text>
</comment>
<dbReference type="NCBIfam" id="TIGR00636">
    <property type="entry name" value="PduO_Nterm"/>
    <property type="match status" value="1"/>
</dbReference>
<dbReference type="PANTHER" id="PTHR12213:SF0">
    <property type="entry name" value="CORRINOID ADENOSYLTRANSFERASE MMAB"/>
    <property type="match status" value="1"/>
</dbReference>
<feature type="domain" description="Cobalamin adenosyltransferase-like" evidence="16">
    <location>
        <begin position="18"/>
        <end position="184"/>
    </location>
</feature>
<dbReference type="InterPro" id="IPR016030">
    <property type="entry name" value="CblAdoTrfase-like"/>
</dbReference>
<evidence type="ECO:0000256" key="12">
    <source>
        <dbReference type="ARBA" id="ARBA00033354"/>
    </source>
</evidence>
<gene>
    <name evidence="17" type="ORF">FD29_GL000097</name>
</gene>
<dbReference type="PANTHER" id="PTHR12213">
    <property type="entry name" value="CORRINOID ADENOSYLTRANSFERASE"/>
    <property type="match status" value="1"/>
</dbReference>
<dbReference type="GO" id="GO:0008817">
    <property type="term" value="F:corrinoid adenosyltransferase activity"/>
    <property type="evidence" value="ECO:0007669"/>
    <property type="project" value="UniProtKB-UniRule"/>
</dbReference>
<accession>A0A0R1QIC6</accession>
<evidence type="ECO:0000256" key="7">
    <source>
        <dbReference type="ARBA" id="ARBA00022679"/>
    </source>
</evidence>
<evidence type="ECO:0000256" key="8">
    <source>
        <dbReference type="ARBA" id="ARBA00022741"/>
    </source>
</evidence>
<evidence type="ECO:0000313" key="17">
    <source>
        <dbReference type="EMBL" id="KRL44305.1"/>
    </source>
</evidence>
<evidence type="ECO:0000256" key="6">
    <source>
        <dbReference type="ARBA" id="ARBA00022573"/>
    </source>
</evidence>
<evidence type="ECO:0000256" key="2">
    <source>
        <dbReference type="ARBA" id="ARBA00007487"/>
    </source>
</evidence>
<keyword evidence="9 15" id="KW-0067">ATP-binding</keyword>
<keyword evidence="8 15" id="KW-0547">Nucleotide-binding</keyword>
<proteinExistence type="inferred from homology"/>
<evidence type="ECO:0000313" key="18">
    <source>
        <dbReference type="Proteomes" id="UP000050872"/>
    </source>
</evidence>
<organism evidence="17 18">
    <name type="scientific">Companilactobacillus mindensis DSM 14500</name>
    <dbReference type="NCBI Taxonomy" id="1423770"/>
    <lineage>
        <taxon>Bacteria</taxon>
        <taxon>Bacillati</taxon>
        <taxon>Bacillota</taxon>
        <taxon>Bacilli</taxon>
        <taxon>Lactobacillales</taxon>
        <taxon>Lactobacillaceae</taxon>
        <taxon>Companilactobacillus</taxon>
    </lineage>
</organism>
<reference evidence="17 18" key="1">
    <citation type="journal article" date="2015" name="Genome Announc.">
        <title>Expanding the biotechnology potential of lactobacilli through comparative genomics of 213 strains and associated genera.</title>
        <authorList>
            <person name="Sun Z."/>
            <person name="Harris H.M."/>
            <person name="McCann A."/>
            <person name="Guo C."/>
            <person name="Argimon S."/>
            <person name="Zhang W."/>
            <person name="Yang X."/>
            <person name="Jeffery I.B."/>
            <person name="Cooney J.C."/>
            <person name="Kagawa T.F."/>
            <person name="Liu W."/>
            <person name="Song Y."/>
            <person name="Salvetti E."/>
            <person name="Wrobel A."/>
            <person name="Rasinkangas P."/>
            <person name="Parkhill J."/>
            <person name="Rea M.C."/>
            <person name="O'Sullivan O."/>
            <person name="Ritari J."/>
            <person name="Douillard F.P."/>
            <person name="Paul Ross R."/>
            <person name="Yang R."/>
            <person name="Briner A.E."/>
            <person name="Felis G.E."/>
            <person name="de Vos W.M."/>
            <person name="Barrangou R."/>
            <person name="Klaenhammer T.R."/>
            <person name="Caufield P.W."/>
            <person name="Cui Y."/>
            <person name="Zhang H."/>
            <person name="O'Toole P.W."/>
        </authorList>
    </citation>
    <scope>NUCLEOTIDE SEQUENCE [LARGE SCALE GENOMIC DNA]</scope>
    <source>
        <strain evidence="17 18">DSM 14500</strain>
    </source>
</reference>
<dbReference type="EC" id="2.5.1.17" evidence="4 15"/>
<evidence type="ECO:0000256" key="10">
    <source>
        <dbReference type="ARBA" id="ARBA00031529"/>
    </source>
</evidence>
<sequence>MRQSIYNYFHEGVSAMKIYTRTGDKGKTRIIGNDVLYKSAPRINSYGTVDELNSLVGVVIANLSDKTNVLKPELEEIQQLLFDCGTDLAISPTDKKHEFIFKEDNGTVDWLEKKIDDYSAKVPAIQKFILPGGSKTAANLHMARTVTRRAEREIVALMQEEPINEFVLKFINRLSDYFFAAARYSNVLDGVEDIQYRNSKPVFR</sequence>
<evidence type="ECO:0000259" key="16">
    <source>
        <dbReference type="Pfam" id="PF01923"/>
    </source>
</evidence>
<evidence type="ECO:0000256" key="14">
    <source>
        <dbReference type="ARBA" id="ARBA00048692"/>
    </source>
</evidence>
<evidence type="ECO:0000256" key="1">
    <source>
        <dbReference type="ARBA" id="ARBA00005121"/>
    </source>
</evidence>
<dbReference type="AlphaFoldDB" id="A0A0R1QIC6"/>